<keyword evidence="2" id="KW-1133">Transmembrane helix</keyword>
<accession>A0A346PNF5</accession>
<keyword evidence="3" id="KW-0830">Ubiquinone</keyword>
<name>A0A346PHA9_9EURY</name>
<gene>
    <name evidence="3" type="ORF">AArc1_2590</name>
    <name evidence="4" type="ORF">AArcMg_1033</name>
</gene>
<dbReference type="RefSeq" id="WP_117364918.1">
    <property type="nucleotide sequence ID" value="NZ_CP024047.1"/>
</dbReference>
<protein>
    <submittedName>
        <fullName evidence="4">NADH-ubiquinone oxidoreductase chain J2</fullName>
    </submittedName>
    <submittedName>
        <fullName evidence="3">NADH:ubiquinone oxidoreductase subunit 6</fullName>
    </submittedName>
</protein>
<feature type="transmembrane region" description="Helical" evidence="2">
    <location>
        <begin position="12"/>
        <end position="31"/>
    </location>
</feature>
<dbReference type="AlphaFoldDB" id="A0A346PHA9"/>
<evidence type="ECO:0000313" key="4">
    <source>
        <dbReference type="EMBL" id="AXR81050.1"/>
    </source>
</evidence>
<dbReference type="KEGG" id="nan:AArc1_2590"/>
<dbReference type="Proteomes" id="UP000258613">
    <property type="component" value="Chromosome"/>
</dbReference>
<keyword evidence="2" id="KW-0812">Transmembrane</keyword>
<evidence type="ECO:0000313" key="5">
    <source>
        <dbReference type="Proteomes" id="UP000258613"/>
    </source>
</evidence>
<dbReference type="OrthoDB" id="214784at2157"/>
<keyword evidence="2" id="KW-0472">Membrane</keyword>
<feature type="transmembrane region" description="Helical" evidence="2">
    <location>
        <begin position="74"/>
        <end position="96"/>
    </location>
</feature>
<dbReference type="Proteomes" id="UP000258707">
    <property type="component" value="Chromosome"/>
</dbReference>
<feature type="region of interest" description="Disordered" evidence="1">
    <location>
        <begin position="99"/>
        <end position="147"/>
    </location>
</feature>
<evidence type="ECO:0000256" key="2">
    <source>
        <dbReference type="SAM" id="Phobius"/>
    </source>
</evidence>
<evidence type="ECO:0000313" key="3">
    <source>
        <dbReference type="EMBL" id="AXR78904.1"/>
    </source>
</evidence>
<reference evidence="6" key="1">
    <citation type="submission" date="2017-10" db="EMBL/GenBank/DDBJ databases">
        <title>Phenotypic and genomic properties of facultatively anaerobic sulfur-reducing natronoarchaea from hypersaline soda lakes.</title>
        <authorList>
            <person name="Sorokin D.Y."/>
            <person name="Kublanov I.V."/>
            <person name="Roman P."/>
            <person name="Sinninghe Damste J.S."/>
            <person name="Golyshin P.N."/>
            <person name="Rojo D."/>
            <person name="Ciordia S."/>
            <person name="Mena Md.C."/>
            <person name="Ferrer M."/>
            <person name="Messina E."/>
            <person name="Smedile F."/>
            <person name="La Spada G."/>
            <person name="La Cono V."/>
            <person name="Yakimov M.M."/>
        </authorList>
    </citation>
    <scope>NUCLEOTIDE SEQUENCE [LARGE SCALE GENOMIC DNA]</scope>
    <source>
        <strain evidence="6">AArc1</strain>
    </source>
</reference>
<evidence type="ECO:0000313" key="6">
    <source>
        <dbReference type="Proteomes" id="UP000258707"/>
    </source>
</evidence>
<dbReference type="EMBL" id="CP024047">
    <property type="protein sequence ID" value="AXR78904.1"/>
    <property type="molecule type" value="Genomic_DNA"/>
</dbReference>
<accession>A0A346PHA9</accession>
<dbReference type="KEGG" id="nag:AArcMg_1033"/>
<proteinExistence type="predicted"/>
<organism evidence="3 6">
    <name type="scientific">Natrarchaeobaculum sulfurireducens</name>
    <dbReference type="NCBI Taxonomy" id="2044521"/>
    <lineage>
        <taxon>Archaea</taxon>
        <taxon>Methanobacteriati</taxon>
        <taxon>Methanobacteriota</taxon>
        <taxon>Stenosarchaea group</taxon>
        <taxon>Halobacteria</taxon>
        <taxon>Halobacteriales</taxon>
        <taxon>Natrialbaceae</taxon>
        <taxon>Natrarchaeobaculum</taxon>
    </lineage>
</organism>
<sequence length="147" mass="15123">MTNRPRLHTSGTLAPGLLAVVLFGVMAAIAWTTQFGEMSGYPDGIAITSEIGYAMFNLEALQSGEGAIPDTEPFLVAFILIAIVLDAALDASLVLAKREEGGEPVSPLASQRDTRPASGGAVADGGHEPTSRVGPTDGARTEGGESR</sequence>
<evidence type="ECO:0000256" key="1">
    <source>
        <dbReference type="SAM" id="MobiDB-lite"/>
    </source>
</evidence>
<reference evidence="5" key="2">
    <citation type="submission" date="2018-02" db="EMBL/GenBank/DDBJ databases">
        <title>Phenotypic and genomic properties of facultatively anaerobic sulfur-reducing natronoarchaea from hypersaline soda lakes.</title>
        <authorList>
            <person name="Sorokin D.Y."/>
            <person name="Kublanov I.V."/>
            <person name="Roman P."/>
            <person name="Sinninghe Damste J.S."/>
            <person name="Golyshin P.N."/>
            <person name="Rojo D."/>
            <person name="Ciordia S."/>
            <person name="Mena M.D.C."/>
            <person name="Ferrer M."/>
            <person name="Messina E."/>
            <person name="Smedile F."/>
            <person name="La Spada G."/>
            <person name="La Cono V."/>
            <person name="Yakimov M.M."/>
        </authorList>
    </citation>
    <scope>NUCLEOTIDE SEQUENCE [LARGE SCALE GENOMIC DNA]</scope>
    <source>
        <strain evidence="5">AArc-Mg</strain>
    </source>
</reference>
<reference evidence="3" key="3">
    <citation type="journal article" date="2019" name="Int. J. Syst. Evol. Microbiol.">
        <title>Natronolimnobius sulfurireducens sp. nov. and Halalkaliarchaeum desulfuricum gen. nov., sp. nov., the first sulfur-respiring alkaliphilic haloarchaea from hypersaline alkaline lakes.</title>
        <authorList>
            <person name="Sorokin D.Y."/>
            <person name="Yakimov M."/>
            <person name="Messina E."/>
            <person name="Merkel A.Y."/>
            <person name="Bale N.J."/>
            <person name="Sinninghe Damste J.S."/>
        </authorList>
    </citation>
    <scope>NUCLEOTIDE SEQUENCE</scope>
    <source>
        <strain evidence="4">AArc-Mg</strain>
        <strain evidence="3">AArc1</strain>
    </source>
</reference>
<dbReference type="EMBL" id="CP027033">
    <property type="protein sequence ID" value="AXR81050.1"/>
    <property type="molecule type" value="Genomic_DNA"/>
</dbReference>
<dbReference type="GeneID" id="37641530"/>
<keyword evidence="5" id="KW-1185">Reference proteome</keyword>